<dbReference type="KEGG" id="tim:GMBLW1_47480"/>
<dbReference type="Proteomes" id="UP000464378">
    <property type="component" value="Chromosome"/>
</dbReference>
<protein>
    <submittedName>
        <fullName evidence="3">Uncharacterized protein</fullName>
    </submittedName>
</protein>
<dbReference type="EMBL" id="LR586016">
    <property type="protein sequence ID" value="VIP04445.1"/>
    <property type="molecule type" value="Genomic_DNA"/>
</dbReference>
<proteinExistence type="predicted"/>
<evidence type="ECO:0000256" key="1">
    <source>
        <dbReference type="SAM" id="MobiDB-lite"/>
    </source>
</evidence>
<gene>
    <name evidence="3" type="ORF">GMBLW1_47480</name>
</gene>
<dbReference type="AlphaFoldDB" id="A0A6C2YU63"/>
<feature type="region of interest" description="Disordered" evidence="1">
    <location>
        <begin position="55"/>
        <end position="76"/>
    </location>
</feature>
<evidence type="ECO:0000256" key="2">
    <source>
        <dbReference type="SAM" id="Phobius"/>
    </source>
</evidence>
<name>A0A6C2YU63_9BACT</name>
<evidence type="ECO:0000313" key="3">
    <source>
        <dbReference type="EMBL" id="VIP04445.1"/>
    </source>
</evidence>
<keyword evidence="2" id="KW-0472">Membrane</keyword>
<sequence>MGRTDAQTAESSPRTGMRYQWRCPCGEPISGYRSLTFQTVRCRQCQRIHPVFPVNPLAAPTTPPPPAAPAQRPRPAKPLTHKRMAYLGLAGFLLAVSIGLLVMPLVWKSGAPRSAQANSDTNSPRSIADVWKSAEAALSEGNFEESVELFRMIEQESKRTTPDLDANQRRQLERRLAQVLLLADLTWLSLPEILRPLPEMSDRHWQLHFTKYHSGKALLIDSDLFRDGAGQIQVDLDLRTAAGPIRVMWEQVRLLQELPLEKPQRWLFGVRLDRAVMDRNRTWTIHLQPESGVLVTDSDLLRFLPLPPDAELKHVQDRMRDIPVNRVR</sequence>
<evidence type="ECO:0000313" key="4">
    <source>
        <dbReference type="Proteomes" id="UP000464378"/>
    </source>
</evidence>
<keyword evidence="2" id="KW-0812">Transmembrane</keyword>
<dbReference type="InParanoid" id="A0A6C2YU63"/>
<keyword evidence="2" id="KW-1133">Transmembrane helix</keyword>
<accession>A0A6C2YU63</accession>
<feature type="transmembrane region" description="Helical" evidence="2">
    <location>
        <begin position="84"/>
        <end position="107"/>
    </location>
</feature>
<keyword evidence="4" id="KW-1185">Reference proteome</keyword>
<dbReference type="EMBL" id="LR593887">
    <property type="protein sequence ID" value="VTS06252.1"/>
    <property type="molecule type" value="Genomic_DNA"/>
</dbReference>
<dbReference type="RefSeq" id="WP_162659530.1">
    <property type="nucleotide sequence ID" value="NZ_LR593887.1"/>
</dbReference>
<reference evidence="3" key="1">
    <citation type="submission" date="2019-04" db="EMBL/GenBank/DDBJ databases">
        <authorList>
            <consortium name="Science for Life Laboratories"/>
        </authorList>
    </citation>
    <scope>NUCLEOTIDE SEQUENCE</scope>
    <source>
        <strain evidence="3">MBLW1</strain>
    </source>
</reference>
<organism evidence="3">
    <name type="scientific">Tuwongella immobilis</name>
    <dbReference type="NCBI Taxonomy" id="692036"/>
    <lineage>
        <taxon>Bacteria</taxon>
        <taxon>Pseudomonadati</taxon>
        <taxon>Planctomycetota</taxon>
        <taxon>Planctomycetia</taxon>
        <taxon>Gemmatales</taxon>
        <taxon>Gemmataceae</taxon>
        <taxon>Tuwongella</taxon>
    </lineage>
</organism>